<gene>
    <name evidence="2" type="ORF">P8C59_003016</name>
</gene>
<keyword evidence="3" id="KW-1185">Reference proteome</keyword>
<feature type="compositionally biased region" description="Basic and acidic residues" evidence="1">
    <location>
        <begin position="137"/>
        <end position="146"/>
    </location>
</feature>
<dbReference type="Proteomes" id="UP001217918">
    <property type="component" value="Unassembled WGS sequence"/>
</dbReference>
<evidence type="ECO:0000313" key="3">
    <source>
        <dbReference type="Proteomes" id="UP001217918"/>
    </source>
</evidence>
<feature type="compositionally biased region" description="Polar residues" evidence="1">
    <location>
        <begin position="447"/>
        <end position="459"/>
    </location>
</feature>
<feature type="compositionally biased region" description="Low complexity" evidence="1">
    <location>
        <begin position="236"/>
        <end position="250"/>
    </location>
</feature>
<name>A0AAD9HZK4_9PEZI</name>
<feature type="compositionally biased region" description="Basic and acidic residues" evidence="1">
    <location>
        <begin position="40"/>
        <end position="57"/>
    </location>
</feature>
<feature type="region of interest" description="Disordered" evidence="1">
    <location>
        <begin position="443"/>
        <end position="620"/>
    </location>
</feature>
<accession>A0AAD9HZK4</accession>
<feature type="region of interest" description="Disordered" evidence="1">
    <location>
        <begin position="346"/>
        <end position="374"/>
    </location>
</feature>
<proteinExistence type="predicted"/>
<reference evidence="2" key="1">
    <citation type="journal article" date="2023" name="Mol. Plant Microbe Interact.">
        <title>Elucidating the Obligate Nature and Biological Capacity of an Invasive Fungal Corn Pathogen.</title>
        <authorList>
            <person name="MacCready J.S."/>
            <person name="Roggenkamp E.M."/>
            <person name="Gdanetz K."/>
            <person name="Chilvers M.I."/>
        </authorList>
    </citation>
    <scope>NUCLEOTIDE SEQUENCE</scope>
    <source>
        <strain evidence="2">PM02</strain>
    </source>
</reference>
<protein>
    <submittedName>
        <fullName evidence="2">Uncharacterized protein</fullName>
    </submittedName>
</protein>
<organism evidence="2 3">
    <name type="scientific">Phyllachora maydis</name>
    <dbReference type="NCBI Taxonomy" id="1825666"/>
    <lineage>
        <taxon>Eukaryota</taxon>
        <taxon>Fungi</taxon>
        <taxon>Dikarya</taxon>
        <taxon>Ascomycota</taxon>
        <taxon>Pezizomycotina</taxon>
        <taxon>Sordariomycetes</taxon>
        <taxon>Sordariomycetidae</taxon>
        <taxon>Phyllachorales</taxon>
        <taxon>Phyllachoraceae</taxon>
        <taxon>Phyllachora</taxon>
    </lineage>
</organism>
<feature type="compositionally biased region" description="Basic and acidic residues" evidence="1">
    <location>
        <begin position="184"/>
        <end position="193"/>
    </location>
</feature>
<evidence type="ECO:0000256" key="1">
    <source>
        <dbReference type="SAM" id="MobiDB-lite"/>
    </source>
</evidence>
<feature type="region of interest" description="Disordered" evidence="1">
    <location>
        <begin position="230"/>
        <end position="259"/>
    </location>
</feature>
<feature type="region of interest" description="Disordered" evidence="1">
    <location>
        <begin position="387"/>
        <end position="426"/>
    </location>
</feature>
<dbReference type="EMBL" id="JAQQPM010000002">
    <property type="protein sequence ID" value="KAK2068376.1"/>
    <property type="molecule type" value="Genomic_DNA"/>
</dbReference>
<feature type="compositionally biased region" description="Polar residues" evidence="1">
    <location>
        <begin position="194"/>
        <end position="211"/>
    </location>
</feature>
<comment type="caution">
    <text evidence="2">The sequence shown here is derived from an EMBL/GenBank/DDBJ whole genome shotgun (WGS) entry which is preliminary data.</text>
</comment>
<dbReference type="AlphaFoldDB" id="A0AAD9HZK4"/>
<evidence type="ECO:0000313" key="2">
    <source>
        <dbReference type="EMBL" id="KAK2068376.1"/>
    </source>
</evidence>
<sequence length="702" mass="76465">MGGIMQELTRQRPRIQQHSDTHELIHLGENNGHVASTVITHDKLGSNRPVKPADGRGRPLATPAAEAADGQKRPPNKLRRKCSFSPGRRDSIRVGRQPCTPYTAGASAHALDQAPTLHNKRDGDPLARKKPSKKRRTTTDRRRESVIKAMSMSTSSFVPRRPPAEDWLAGRPRDSGRACFRGSARPEWDKENPSSDLSLPTTTQSSMSSASEPITWRLSALEALAPRPTLHYATNPRGGSSPARRSAPSRKLSAPIPESTLRAHKRVDDLANDLSACDLRELMERDQRRRERTLLRDQEKMQRRLARQAEKQRLAAARGEDAPNLERGVLGREAVGLGIDPTSAVVITSRPPLSPSPVQLGKRPEEAGPDTRPLDATRRMDMETALAQAPIAATRPRSRLFKKSRSSDLRTATSDTSRKASESGSSKGLSWASLFRWSGKYKRSSAAGPSSFSNTSRDSMQAPAPPANVTPRIISAGVPKRTRSRFREDLPELPTSRTDEAGTHPTPLPQGDKDASDHAVPSPTHREETSPAPHSISLASIDSEGSWLSGGARSKRRSSGILGSPRAHSPGDHATAEPPVGRFAPAPAPAPAQAPPSSDVDKDEARWGSVRGHQPTVVHKHTVDRMKSYEGILKAFGEEEGEGERERERELEEAAAADGNVQRTTRVKLDRDARPIAAGSAKLMSITPRSSLDAKRNLEPRA</sequence>
<feature type="region of interest" description="Disordered" evidence="1">
    <location>
        <begin position="40"/>
        <end position="211"/>
    </location>
</feature>